<proteinExistence type="inferred from homology"/>
<accession>A0A2A9E2V6</accession>
<protein>
    <submittedName>
        <fullName evidence="3">Cysteine desulfuration protein SufE</fullName>
    </submittedName>
</protein>
<sequence>MSITTSASSQPAADLPAALAGLVEELRALAPAQRLEMLVEMGASVAEVPEPYASDTSLMERVQECQSPVFVAAEVAPVAPHAVTVHYSAPDEAPTTRGFAGILTEGLADLDAGAVLAVPSDLPVRLGFGGLISPLRLAGMSSMLGRVQRQVRDAVAAVPAP</sequence>
<dbReference type="InterPro" id="IPR003808">
    <property type="entry name" value="Fe-S_metab-assoc_dom"/>
</dbReference>
<reference evidence="3 4" key="1">
    <citation type="submission" date="2017-10" db="EMBL/GenBank/DDBJ databases">
        <title>Sequencing the genomes of 1000 actinobacteria strains.</title>
        <authorList>
            <person name="Klenk H.-P."/>
        </authorList>
    </citation>
    <scope>NUCLEOTIDE SEQUENCE [LARGE SCALE GENOMIC DNA]</scope>
    <source>
        <strain evidence="3 4">DSM 18966</strain>
    </source>
</reference>
<comment type="similarity">
    <text evidence="1">Belongs to the SufE family.</text>
</comment>
<dbReference type="Gene3D" id="3.90.1010.10">
    <property type="match status" value="1"/>
</dbReference>
<gene>
    <name evidence="3" type="ORF">ATL42_0838</name>
</gene>
<comment type="caution">
    <text evidence="3">The sequence shown here is derived from an EMBL/GenBank/DDBJ whole genome shotgun (WGS) entry which is preliminary data.</text>
</comment>
<dbReference type="EMBL" id="PDJG01000001">
    <property type="protein sequence ID" value="PFG32986.1"/>
    <property type="molecule type" value="Genomic_DNA"/>
</dbReference>
<dbReference type="Pfam" id="PF02657">
    <property type="entry name" value="SufE"/>
    <property type="match status" value="1"/>
</dbReference>
<organism evidence="3 4">
    <name type="scientific">Sanguibacter antarcticus</name>
    <dbReference type="NCBI Taxonomy" id="372484"/>
    <lineage>
        <taxon>Bacteria</taxon>
        <taxon>Bacillati</taxon>
        <taxon>Actinomycetota</taxon>
        <taxon>Actinomycetes</taxon>
        <taxon>Micrococcales</taxon>
        <taxon>Sanguibacteraceae</taxon>
        <taxon>Sanguibacter</taxon>
    </lineage>
</organism>
<evidence type="ECO:0000313" key="4">
    <source>
        <dbReference type="Proteomes" id="UP000225548"/>
    </source>
</evidence>
<dbReference type="PANTHER" id="PTHR43597">
    <property type="entry name" value="SULFUR ACCEPTOR PROTEIN CSDE"/>
    <property type="match status" value="1"/>
</dbReference>
<dbReference type="AlphaFoldDB" id="A0A2A9E2V6"/>
<dbReference type="Proteomes" id="UP000225548">
    <property type="component" value="Unassembled WGS sequence"/>
</dbReference>
<name>A0A2A9E2V6_9MICO</name>
<evidence type="ECO:0000256" key="1">
    <source>
        <dbReference type="ARBA" id="ARBA00010282"/>
    </source>
</evidence>
<dbReference type="PANTHER" id="PTHR43597:SF5">
    <property type="entry name" value="SUFE-LIKE PROTEIN 2, CHLOROPLASTIC"/>
    <property type="match status" value="1"/>
</dbReference>
<evidence type="ECO:0000259" key="2">
    <source>
        <dbReference type="Pfam" id="PF02657"/>
    </source>
</evidence>
<dbReference type="RefSeq" id="WP_245862090.1">
    <property type="nucleotide sequence ID" value="NZ_PDJG01000001.1"/>
</dbReference>
<keyword evidence="4" id="KW-1185">Reference proteome</keyword>
<evidence type="ECO:0000313" key="3">
    <source>
        <dbReference type="EMBL" id="PFG32986.1"/>
    </source>
</evidence>
<dbReference type="SUPFAM" id="SSF82649">
    <property type="entry name" value="SufE/NifU"/>
    <property type="match status" value="1"/>
</dbReference>
<feature type="domain" description="Fe-S metabolism associated" evidence="2">
    <location>
        <begin position="24"/>
        <end position="150"/>
    </location>
</feature>